<dbReference type="GO" id="GO:0020037">
    <property type="term" value="F:heme binding"/>
    <property type="evidence" value="ECO:0007669"/>
    <property type="project" value="InterPro"/>
</dbReference>
<evidence type="ECO:0000259" key="8">
    <source>
        <dbReference type="PROSITE" id="PS51007"/>
    </source>
</evidence>
<name>A0A1Y2L0L3_9PROT</name>
<feature type="signal peptide" evidence="7">
    <location>
        <begin position="1"/>
        <end position="23"/>
    </location>
</feature>
<dbReference type="InterPro" id="IPR036909">
    <property type="entry name" value="Cyt_c-like_dom_sf"/>
</dbReference>
<dbReference type="OrthoDB" id="9805828at2"/>
<dbReference type="PROSITE" id="PS51007">
    <property type="entry name" value="CYTC"/>
    <property type="match status" value="1"/>
</dbReference>
<reference evidence="9 10" key="1">
    <citation type="submission" date="2014-03" db="EMBL/GenBank/DDBJ databases">
        <title>The draft genome sequence of Thalassospira mesophila JCM 18969.</title>
        <authorList>
            <person name="Lai Q."/>
            <person name="Shao Z."/>
        </authorList>
    </citation>
    <scope>NUCLEOTIDE SEQUENCE [LARGE SCALE GENOMIC DNA]</scope>
    <source>
        <strain evidence="9 10">JCM 18969</strain>
    </source>
</reference>
<dbReference type="EMBL" id="JFKA01000004">
    <property type="protein sequence ID" value="OSQ38381.1"/>
    <property type="molecule type" value="Genomic_DNA"/>
</dbReference>
<proteinExistence type="predicted"/>
<dbReference type="SUPFAM" id="SSF46626">
    <property type="entry name" value="Cytochrome c"/>
    <property type="match status" value="1"/>
</dbReference>
<accession>A0A1Y2L0L3</accession>
<evidence type="ECO:0000313" key="10">
    <source>
        <dbReference type="Proteomes" id="UP000193391"/>
    </source>
</evidence>
<protein>
    <submittedName>
        <fullName evidence="9">Cytochrome C</fullName>
    </submittedName>
</protein>
<gene>
    <name evidence="9" type="ORF">TMES_11030</name>
</gene>
<sequence>MNSIKMLAIAISATAMFSTAAFAAGDAAKGEKVFKKCAACHSIEEGKNKVGPSLHGVIGRECGTISDYKYSKGYQDACEKGFTIDEAFLDEYLKDPSAKISSIAQTKERSKMTFKLKKEDDIQDVTEYLKQN</sequence>
<dbReference type="Proteomes" id="UP000193391">
    <property type="component" value="Unassembled WGS sequence"/>
</dbReference>
<keyword evidence="1" id="KW-0813">Transport</keyword>
<feature type="domain" description="Cytochrome c" evidence="8">
    <location>
        <begin position="25"/>
        <end position="132"/>
    </location>
</feature>
<keyword evidence="7" id="KW-0732">Signal</keyword>
<dbReference type="Gene3D" id="1.10.760.10">
    <property type="entry name" value="Cytochrome c-like domain"/>
    <property type="match status" value="1"/>
</dbReference>
<organism evidence="9 10">
    <name type="scientific">Thalassospira mesophila</name>
    <dbReference type="NCBI Taxonomy" id="1293891"/>
    <lineage>
        <taxon>Bacteria</taxon>
        <taxon>Pseudomonadati</taxon>
        <taxon>Pseudomonadota</taxon>
        <taxon>Alphaproteobacteria</taxon>
        <taxon>Rhodospirillales</taxon>
        <taxon>Thalassospiraceae</taxon>
        <taxon>Thalassospira</taxon>
    </lineage>
</organism>
<dbReference type="GO" id="GO:0046872">
    <property type="term" value="F:metal ion binding"/>
    <property type="evidence" value="ECO:0007669"/>
    <property type="project" value="UniProtKB-KW"/>
</dbReference>
<dbReference type="InterPro" id="IPR009056">
    <property type="entry name" value="Cyt_c-like_dom"/>
</dbReference>
<evidence type="ECO:0000256" key="1">
    <source>
        <dbReference type="ARBA" id="ARBA00022448"/>
    </source>
</evidence>
<keyword evidence="2 6" id="KW-0349">Heme</keyword>
<evidence type="ECO:0000256" key="3">
    <source>
        <dbReference type="ARBA" id="ARBA00022723"/>
    </source>
</evidence>
<dbReference type="PRINTS" id="PR00604">
    <property type="entry name" value="CYTCHRMECIAB"/>
</dbReference>
<keyword evidence="10" id="KW-1185">Reference proteome</keyword>
<feature type="chain" id="PRO_5012553631" evidence="7">
    <location>
        <begin position="24"/>
        <end position="132"/>
    </location>
</feature>
<keyword evidence="4" id="KW-0249">Electron transport</keyword>
<dbReference type="InterPro" id="IPR002327">
    <property type="entry name" value="Cyt_c_1A/1B"/>
</dbReference>
<evidence type="ECO:0000256" key="7">
    <source>
        <dbReference type="SAM" id="SignalP"/>
    </source>
</evidence>
<evidence type="ECO:0000256" key="5">
    <source>
        <dbReference type="ARBA" id="ARBA00023004"/>
    </source>
</evidence>
<keyword evidence="3 6" id="KW-0479">Metal-binding</keyword>
<evidence type="ECO:0000256" key="6">
    <source>
        <dbReference type="PROSITE-ProRule" id="PRU00433"/>
    </source>
</evidence>
<evidence type="ECO:0000256" key="2">
    <source>
        <dbReference type="ARBA" id="ARBA00022617"/>
    </source>
</evidence>
<dbReference type="GO" id="GO:0009055">
    <property type="term" value="F:electron transfer activity"/>
    <property type="evidence" value="ECO:0007669"/>
    <property type="project" value="InterPro"/>
</dbReference>
<keyword evidence="5 6" id="KW-0408">Iron</keyword>
<dbReference type="Pfam" id="PF00034">
    <property type="entry name" value="Cytochrom_C"/>
    <property type="match status" value="1"/>
</dbReference>
<dbReference type="PANTHER" id="PTHR11961">
    <property type="entry name" value="CYTOCHROME C"/>
    <property type="match status" value="1"/>
</dbReference>
<evidence type="ECO:0000256" key="4">
    <source>
        <dbReference type="ARBA" id="ARBA00022982"/>
    </source>
</evidence>
<dbReference type="STRING" id="1293891.TMES_11030"/>
<evidence type="ECO:0000313" key="9">
    <source>
        <dbReference type="EMBL" id="OSQ38381.1"/>
    </source>
</evidence>
<comment type="caution">
    <text evidence="9">The sequence shown here is derived from an EMBL/GenBank/DDBJ whole genome shotgun (WGS) entry which is preliminary data.</text>
</comment>
<dbReference type="RefSeq" id="WP_085582437.1">
    <property type="nucleotide sequence ID" value="NZ_JFKA01000004.1"/>
</dbReference>
<dbReference type="AlphaFoldDB" id="A0A1Y2L0L3"/>